<evidence type="ECO:0000256" key="3">
    <source>
        <dbReference type="ARBA" id="ARBA00022692"/>
    </source>
</evidence>
<organism evidence="8 9">
    <name type="scientific">Streptomyces misionensis</name>
    <dbReference type="NCBI Taxonomy" id="67331"/>
    <lineage>
        <taxon>Bacteria</taxon>
        <taxon>Bacillati</taxon>
        <taxon>Actinomycetota</taxon>
        <taxon>Actinomycetes</taxon>
        <taxon>Kitasatosporales</taxon>
        <taxon>Streptomycetaceae</taxon>
        <taxon>Streptomyces</taxon>
    </lineage>
</organism>
<evidence type="ECO:0000256" key="2">
    <source>
        <dbReference type="ARBA" id="ARBA00022475"/>
    </source>
</evidence>
<feature type="transmembrane region" description="Helical" evidence="7">
    <location>
        <begin position="197"/>
        <end position="218"/>
    </location>
</feature>
<keyword evidence="5 7" id="KW-0472">Membrane</keyword>
<evidence type="ECO:0000256" key="4">
    <source>
        <dbReference type="ARBA" id="ARBA00022989"/>
    </source>
</evidence>
<keyword evidence="3 7" id="KW-0812">Transmembrane</keyword>
<keyword evidence="2" id="KW-1003">Cell membrane</keyword>
<feature type="region of interest" description="Disordered" evidence="6">
    <location>
        <begin position="1"/>
        <end position="33"/>
    </location>
</feature>
<gene>
    <name evidence="8" type="ORF">SAMN04490357_3004</name>
</gene>
<dbReference type="EMBL" id="FNTD01000004">
    <property type="protein sequence ID" value="SEC82521.1"/>
    <property type="molecule type" value="Genomic_DNA"/>
</dbReference>
<evidence type="ECO:0000313" key="8">
    <source>
        <dbReference type="EMBL" id="SEC82521.1"/>
    </source>
</evidence>
<evidence type="ECO:0000256" key="7">
    <source>
        <dbReference type="SAM" id="Phobius"/>
    </source>
</evidence>
<dbReference type="GO" id="GO:0005886">
    <property type="term" value="C:plasma membrane"/>
    <property type="evidence" value="ECO:0007669"/>
    <property type="project" value="UniProtKB-SubCell"/>
</dbReference>
<reference evidence="8 9" key="1">
    <citation type="submission" date="2016-10" db="EMBL/GenBank/DDBJ databases">
        <authorList>
            <person name="de Groot N.N."/>
        </authorList>
    </citation>
    <scope>NUCLEOTIDE SEQUENCE [LARGE SCALE GENOMIC DNA]</scope>
    <source>
        <strain evidence="8 9">DSM 40306</strain>
    </source>
</reference>
<accession>A0A1H4VQ21</accession>
<feature type="compositionally biased region" description="Polar residues" evidence="6">
    <location>
        <begin position="17"/>
        <end position="30"/>
    </location>
</feature>
<dbReference type="STRING" id="67331.SAMN04490357_3004"/>
<proteinExistence type="predicted"/>
<evidence type="ECO:0000313" key="9">
    <source>
        <dbReference type="Proteomes" id="UP000182375"/>
    </source>
</evidence>
<feature type="transmembrane region" description="Helical" evidence="7">
    <location>
        <begin position="230"/>
        <end position="252"/>
    </location>
</feature>
<dbReference type="Proteomes" id="UP000182375">
    <property type="component" value="Unassembled WGS sequence"/>
</dbReference>
<dbReference type="Pfam" id="PF03631">
    <property type="entry name" value="Virul_fac_BrkB"/>
    <property type="match status" value="1"/>
</dbReference>
<feature type="transmembrane region" description="Helical" evidence="7">
    <location>
        <begin position="264"/>
        <end position="289"/>
    </location>
</feature>
<dbReference type="InterPro" id="IPR017039">
    <property type="entry name" value="Virul_fac_BrkB"/>
</dbReference>
<feature type="transmembrane region" description="Helical" evidence="7">
    <location>
        <begin position="71"/>
        <end position="92"/>
    </location>
</feature>
<evidence type="ECO:0000256" key="1">
    <source>
        <dbReference type="ARBA" id="ARBA00004651"/>
    </source>
</evidence>
<keyword evidence="4 7" id="KW-1133">Transmembrane helix</keyword>
<evidence type="ECO:0000256" key="5">
    <source>
        <dbReference type="ARBA" id="ARBA00023136"/>
    </source>
</evidence>
<name>A0A1H4VQ21_9ACTN</name>
<comment type="subcellular location">
    <subcellularLocation>
        <location evidence="1">Cell membrane</location>
        <topology evidence="1">Multi-pass membrane protein</topology>
    </subcellularLocation>
</comment>
<evidence type="ECO:0000256" key="6">
    <source>
        <dbReference type="SAM" id="MobiDB-lite"/>
    </source>
</evidence>
<protein>
    <submittedName>
        <fullName evidence="8">Membrane protein</fullName>
    </submittedName>
</protein>
<feature type="transmembrane region" description="Helical" evidence="7">
    <location>
        <begin position="131"/>
        <end position="150"/>
    </location>
</feature>
<dbReference type="AlphaFoldDB" id="A0A1H4VQ21"/>
<feature type="transmembrane region" description="Helical" evidence="7">
    <location>
        <begin position="171"/>
        <end position="191"/>
    </location>
</feature>
<sequence length="342" mass="36526">MSATGGTGRPDTLHSLPFSSNSPPSDQSPEGTIAEHGGRRLLRTLTFWLRPAFVLRVLARFQRVAGFDRSMALASSALTALVPLAILGATLLTSIGSHDIARQLITRYGLTGEGAAAVDALFAPGQGQPDVSVVGAVFLAVSALSFTRALQRLFEQTWELRSLSVRNTRGGLAWLLLGACYMVVSALVQALPGESRAHLVSAAGELPVTAVFLVWSGVLLSAHRVAWRDLVPFGVTGAVAIAVYSVGASLYLPLLFNTSAQRYGVVGAVFAMISALFAVMLCIVGSAVAGREIRDELTRIGHGERTPDDEVRRQWDAMVGQARSRWRTARRTLRRPGPPADD</sequence>